<sequence length="76" mass="8648">MPLAAGVFPKKKKSALIAAYHANFPRLRIFSASPSEKNIFQKINVNEFSRLDPAGFFVFYKNTRLFKAGFLLCCLF</sequence>
<accession>A0A1F5SHR4</accession>
<dbReference type="EMBL" id="MFGB01000016">
    <property type="protein sequence ID" value="OGF26230.1"/>
    <property type="molecule type" value="Genomic_DNA"/>
</dbReference>
<dbReference type="Proteomes" id="UP000178367">
    <property type="component" value="Unassembled WGS sequence"/>
</dbReference>
<protein>
    <submittedName>
        <fullName evidence="1">Uncharacterized protein</fullName>
    </submittedName>
</protein>
<reference evidence="1 2" key="1">
    <citation type="journal article" date="2016" name="Nat. Commun.">
        <title>Thousands of microbial genomes shed light on interconnected biogeochemical processes in an aquifer system.</title>
        <authorList>
            <person name="Anantharaman K."/>
            <person name="Brown C.T."/>
            <person name="Hug L.A."/>
            <person name="Sharon I."/>
            <person name="Castelle C.J."/>
            <person name="Probst A.J."/>
            <person name="Thomas B.C."/>
            <person name="Singh A."/>
            <person name="Wilkins M.J."/>
            <person name="Karaoz U."/>
            <person name="Brodie E.L."/>
            <person name="Williams K.H."/>
            <person name="Hubbard S.S."/>
            <person name="Banfield J.F."/>
        </authorList>
    </citation>
    <scope>NUCLEOTIDE SEQUENCE [LARGE SCALE GENOMIC DNA]</scope>
</reference>
<dbReference type="AlphaFoldDB" id="A0A1F5SHR4"/>
<comment type="caution">
    <text evidence="1">The sequence shown here is derived from an EMBL/GenBank/DDBJ whole genome shotgun (WGS) entry which is preliminary data.</text>
</comment>
<name>A0A1F5SHR4_9BACT</name>
<evidence type="ECO:0000313" key="1">
    <source>
        <dbReference type="EMBL" id="OGF26230.1"/>
    </source>
</evidence>
<proteinExistence type="predicted"/>
<evidence type="ECO:0000313" key="2">
    <source>
        <dbReference type="Proteomes" id="UP000178367"/>
    </source>
</evidence>
<gene>
    <name evidence="1" type="ORF">A2227_03010</name>
</gene>
<organism evidence="1 2">
    <name type="scientific">Candidatus Falkowbacteria bacterium RIFOXYA2_FULL_47_19</name>
    <dbReference type="NCBI Taxonomy" id="1797994"/>
    <lineage>
        <taxon>Bacteria</taxon>
        <taxon>Candidatus Falkowiibacteriota</taxon>
    </lineage>
</organism>